<dbReference type="EMBL" id="CP061800">
    <property type="protein sequence ID" value="QTA91164.1"/>
    <property type="molecule type" value="Genomic_DNA"/>
</dbReference>
<evidence type="ECO:0000256" key="4">
    <source>
        <dbReference type="ARBA" id="ARBA00022723"/>
    </source>
</evidence>
<protein>
    <recommendedName>
        <fullName evidence="7">Rubredoxin</fullName>
    </recommendedName>
</protein>
<dbReference type="InterPro" id="IPR024935">
    <property type="entry name" value="Rubredoxin_dom"/>
</dbReference>
<dbReference type="InterPro" id="IPR024934">
    <property type="entry name" value="Rubredoxin-like_dom"/>
</dbReference>
<gene>
    <name evidence="10" type="primary">rub1</name>
    <name evidence="10" type="ORF">dnm_072290</name>
</gene>
<evidence type="ECO:0000256" key="5">
    <source>
        <dbReference type="ARBA" id="ARBA00022982"/>
    </source>
</evidence>
<dbReference type="PRINTS" id="PR00163">
    <property type="entry name" value="RUBREDOXIN"/>
</dbReference>
<evidence type="ECO:0000256" key="7">
    <source>
        <dbReference type="PIRNR" id="PIRNR000071"/>
    </source>
</evidence>
<keyword evidence="3 7" id="KW-0813">Transport</keyword>
<evidence type="ECO:0000256" key="6">
    <source>
        <dbReference type="ARBA" id="ARBA00023004"/>
    </source>
</evidence>
<dbReference type="NCBIfam" id="NF045768">
    <property type="entry name" value="RubredRD"/>
    <property type="match status" value="1"/>
</dbReference>
<keyword evidence="5 7" id="KW-0249">Electron transport</keyword>
<dbReference type="SUPFAM" id="SSF57802">
    <property type="entry name" value="Rubredoxin-like"/>
    <property type="match status" value="1"/>
</dbReference>
<comment type="function">
    <text evidence="1">Rubredoxin is a small nonheme, iron protein lacking acid-labile sulfide. Its single Fe, chelated to 4 Cys, functions as an electron acceptor and may also stabilize the conformation of the molecule.</text>
</comment>
<keyword evidence="4 7" id="KW-0479">Metal-binding</keyword>
<comment type="cofactor">
    <cofactor evidence="7 8">
        <name>Fe(3+)</name>
        <dbReference type="ChEBI" id="CHEBI:29034"/>
    </cofactor>
    <text evidence="7 8">Binds 1 Fe(3+) ion per subunit.</text>
</comment>
<dbReference type="PROSITE" id="PS50903">
    <property type="entry name" value="RUBREDOXIN_LIKE"/>
    <property type="match status" value="1"/>
</dbReference>
<reference evidence="10" key="1">
    <citation type="journal article" date="2021" name="Microb. Physiol.">
        <title>Proteogenomic Insights into the Physiology of Marine, Sulfate-Reducing, Filamentous Desulfonema limicola and Desulfonema magnum.</title>
        <authorList>
            <person name="Schnaars V."/>
            <person name="Wohlbrand L."/>
            <person name="Scheve S."/>
            <person name="Hinrichs C."/>
            <person name="Reinhardt R."/>
            <person name="Rabus R."/>
        </authorList>
    </citation>
    <scope>NUCLEOTIDE SEQUENCE</scope>
    <source>
        <strain evidence="10">4be13</strain>
    </source>
</reference>
<dbReference type="Gene3D" id="2.20.28.10">
    <property type="match status" value="1"/>
</dbReference>
<feature type="binding site" evidence="8">
    <location>
        <position position="42"/>
    </location>
    <ligand>
        <name>Fe cation</name>
        <dbReference type="ChEBI" id="CHEBI:24875"/>
    </ligand>
</feature>
<comment type="similarity">
    <text evidence="2 7">Belongs to the rubredoxin family.</text>
</comment>
<dbReference type="AlphaFoldDB" id="A0A975BTX1"/>
<evidence type="ECO:0000256" key="3">
    <source>
        <dbReference type="ARBA" id="ARBA00022448"/>
    </source>
</evidence>
<dbReference type="FunFam" id="2.20.28.10:FF:000001">
    <property type="entry name" value="Rubredoxin"/>
    <property type="match status" value="1"/>
</dbReference>
<dbReference type="PROSITE" id="PS00202">
    <property type="entry name" value="RUBREDOXIN"/>
    <property type="match status" value="1"/>
</dbReference>
<dbReference type="InterPro" id="IPR050526">
    <property type="entry name" value="Rubredoxin_ET"/>
</dbReference>
<dbReference type="InterPro" id="IPR018527">
    <property type="entry name" value="Rubredoxin_Fe_BS"/>
</dbReference>
<proteinExistence type="inferred from homology"/>
<dbReference type="KEGG" id="dmm:dnm_072290"/>
<dbReference type="RefSeq" id="WP_207679051.1">
    <property type="nucleotide sequence ID" value="NZ_CP061800.1"/>
</dbReference>
<accession>A0A975BTX1</accession>
<evidence type="ECO:0000256" key="2">
    <source>
        <dbReference type="ARBA" id="ARBA00005337"/>
    </source>
</evidence>
<sequence>MDKYVCNVCGYVYDPEAGDPDNDIDPGTKFEDIPDDWVCPICGASKEEFSKE</sequence>
<dbReference type="PANTHER" id="PTHR47627">
    <property type="entry name" value="RUBREDOXIN"/>
    <property type="match status" value="1"/>
</dbReference>
<dbReference type="GO" id="GO:0005506">
    <property type="term" value="F:iron ion binding"/>
    <property type="evidence" value="ECO:0007669"/>
    <property type="project" value="InterPro"/>
</dbReference>
<keyword evidence="6 7" id="KW-0408">Iron</keyword>
<dbReference type="Proteomes" id="UP000663722">
    <property type="component" value="Chromosome"/>
</dbReference>
<dbReference type="GO" id="GO:0043448">
    <property type="term" value="P:alkane catabolic process"/>
    <property type="evidence" value="ECO:0007669"/>
    <property type="project" value="TreeGrafter"/>
</dbReference>
<dbReference type="InterPro" id="IPR024922">
    <property type="entry name" value="Rubredoxin"/>
</dbReference>
<feature type="binding site" evidence="8">
    <location>
        <position position="9"/>
    </location>
    <ligand>
        <name>Fe cation</name>
        <dbReference type="ChEBI" id="CHEBI:24875"/>
    </ligand>
</feature>
<evidence type="ECO:0000259" key="9">
    <source>
        <dbReference type="PROSITE" id="PS50903"/>
    </source>
</evidence>
<feature type="binding site" evidence="8">
    <location>
        <position position="6"/>
    </location>
    <ligand>
        <name>Fe cation</name>
        <dbReference type="ChEBI" id="CHEBI:24875"/>
    </ligand>
</feature>
<feature type="domain" description="Rubredoxin-like" evidence="9">
    <location>
        <begin position="1"/>
        <end position="52"/>
    </location>
</feature>
<name>A0A975BTX1_9BACT</name>
<dbReference type="Pfam" id="PF00301">
    <property type="entry name" value="Rubredoxin"/>
    <property type="match status" value="1"/>
</dbReference>
<evidence type="ECO:0000313" key="10">
    <source>
        <dbReference type="EMBL" id="QTA91164.1"/>
    </source>
</evidence>
<organism evidence="10 11">
    <name type="scientific">Desulfonema magnum</name>
    <dbReference type="NCBI Taxonomy" id="45655"/>
    <lineage>
        <taxon>Bacteria</taxon>
        <taxon>Pseudomonadati</taxon>
        <taxon>Thermodesulfobacteriota</taxon>
        <taxon>Desulfobacteria</taxon>
        <taxon>Desulfobacterales</taxon>
        <taxon>Desulfococcaceae</taxon>
        <taxon>Desulfonema</taxon>
    </lineage>
</organism>
<evidence type="ECO:0000256" key="1">
    <source>
        <dbReference type="ARBA" id="ARBA00002360"/>
    </source>
</evidence>
<dbReference type="CDD" id="cd00730">
    <property type="entry name" value="rubredoxin"/>
    <property type="match status" value="1"/>
</dbReference>
<evidence type="ECO:0000313" key="11">
    <source>
        <dbReference type="Proteomes" id="UP000663722"/>
    </source>
</evidence>
<dbReference type="PANTHER" id="PTHR47627:SF1">
    <property type="entry name" value="RUBREDOXIN-1-RELATED"/>
    <property type="match status" value="1"/>
</dbReference>
<feature type="binding site" evidence="8">
    <location>
        <position position="39"/>
    </location>
    <ligand>
        <name>Fe cation</name>
        <dbReference type="ChEBI" id="CHEBI:24875"/>
    </ligand>
</feature>
<evidence type="ECO:0000256" key="8">
    <source>
        <dbReference type="PIRSR" id="PIRSR000071-1"/>
    </source>
</evidence>
<dbReference type="PIRSF" id="PIRSF000071">
    <property type="entry name" value="Rubredoxin"/>
    <property type="match status" value="1"/>
</dbReference>
<keyword evidence="11" id="KW-1185">Reference proteome</keyword>
<dbReference type="GO" id="GO:0009055">
    <property type="term" value="F:electron transfer activity"/>
    <property type="evidence" value="ECO:0007669"/>
    <property type="project" value="InterPro"/>
</dbReference>